<evidence type="ECO:0000313" key="1">
    <source>
        <dbReference type="EMBL" id="MBD2739835.1"/>
    </source>
</evidence>
<comment type="caution">
    <text evidence="1">The sequence shown here is derived from an EMBL/GenBank/DDBJ whole genome shotgun (WGS) entry which is preliminary data.</text>
</comment>
<accession>A0ABR8KJT2</accession>
<proteinExistence type="predicted"/>
<keyword evidence="2" id="KW-1185">Reference proteome</keyword>
<evidence type="ECO:0000313" key="2">
    <source>
        <dbReference type="Proteomes" id="UP000637383"/>
    </source>
</evidence>
<gene>
    <name evidence="1" type="ORF">H6H03_39380</name>
</gene>
<dbReference type="RefSeq" id="WP_190960310.1">
    <property type="nucleotide sequence ID" value="NZ_JACJTU010000124.1"/>
</dbReference>
<name>A0ABR8KJT2_9NOSO</name>
<protein>
    <submittedName>
        <fullName evidence="1">Uncharacterized protein</fullName>
    </submittedName>
</protein>
<reference evidence="1 2" key="1">
    <citation type="journal article" date="2020" name="ISME J.">
        <title>Comparative genomics reveals insights into cyanobacterial evolution and habitat adaptation.</title>
        <authorList>
            <person name="Chen M.Y."/>
            <person name="Teng W.K."/>
            <person name="Zhao L."/>
            <person name="Hu C.X."/>
            <person name="Zhou Y.K."/>
            <person name="Han B.P."/>
            <person name="Song L.R."/>
            <person name="Shu W.S."/>
        </authorList>
    </citation>
    <scope>NUCLEOTIDE SEQUENCE [LARGE SCALE GENOMIC DNA]</scope>
    <source>
        <strain evidence="1 2">FACHB-159</strain>
    </source>
</reference>
<dbReference type="Proteomes" id="UP000637383">
    <property type="component" value="Unassembled WGS sequence"/>
</dbReference>
<sequence length="117" mass="13277">MTKPLGYYCALTPGDGTYLDWLQDTYGSCLEGINRIEKLHFLKAITENLIASEIATQGQYLLSESAETIQKLQEDLYQYTPIGVTTCNTNRSNLQSRHLQTRIICNYNYASARINCN</sequence>
<organism evidence="1 2">
    <name type="scientific">Nostoc paludosum FACHB-159</name>
    <dbReference type="NCBI Taxonomy" id="2692908"/>
    <lineage>
        <taxon>Bacteria</taxon>
        <taxon>Bacillati</taxon>
        <taxon>Cyanobacteriota</taxon>
        <taxon>Cyanophyceae</taxon>
        <taxon>Nostocales</taxon>
        <taxon>Nostocaceae</taxon>
        <taxon>Nostoc</taxon>
    </lineage>
</organism>
<dbReference type="EMBL" id="JACJTU010000124">
    <property type="protein sequence ID" value="MBD2739835.1"/>
    <property type="molecule type" value="Genomic_DNA"/>
</dbReference>